<protein>
    <submittedName>
        <fullName evidence="1">G2919 protein</fullName>
    </submittedName>
</protein>
<gene>
    <name evidence="1" type="primary">g2919</name>
    <name evidence="1" type="ORF">VP750_LOCUS2496</name>
</gene>
<sequence length="90" mass="10004">MEFPNVKEMFANTESPGGKDSVRAMHSEDGKVLYYTTAKSAKRSTAEFKEELAKQAAAMQEMVVPPNSHTKKTSDLDHLVEAKRFAKVTV</sequence>
<dbReference type="EMBL" id="CAXHTA020000004">
    <property type="protein sequence ID" value="CAL5220837.1"/>
    <property type="molecule type" value="Genomic_DNA"/>
</dbReference>
<reference evidence="1 2" key="1">
    <citation type="submission" date="2024-06" db="EMBL/GenBank/DDBJ databases">
        <authorList>
            <person name="Kraege A."/>
            <person name="Thomma B."/>
        </authorList>
    </citation>
    <scope>NUCLEOTIDE SEQUENCE [LARGE SCALE GENOMIC DNA]</scope>
</reference>
<comment type="caution">
    <text evidence="1">The sequence shown here is derived from an EMBL/GenBank/DDBJ whole genome shotgun (WGS) entry which is preliminary data.</text>
</comment>
<dbReference type="Proteomes" id="UP001497392">
    <property type="component" value="Unassembled WGS sequence"/>
</dbReference>
<evidence type="ECO:0000313" key="1">
    <source>
        <dbReference type="EMBL" id="CAL5220837.1"/>
    </source>
</evidence>
<proteinExistence type="predicted"/>
<keyword evidence="2" id="KW-1185">Reference proteome</keyword>
<evidence type="ECO:0000313" key="2">
    <source>
        <dbReference type="Proteomes" id="UP001497392"/>
    </source>
</evidence>
<accession>A0ABP1FRY8</accession>
<name>A0ABP1FRY8_9CHLO</name>
<organism evidence="1 2">
    <name type="scientific">Coccomyxa viridis</name>
    <dbReference type="NCBI Taxonomy" id="1274662"/>
    <lineage>
        <taxon>Eukaryota</taxon>
        <taxon>Viridiplantae</taxon>
        <taxon>Chlorophyta</taxon>
        <taxon>core chlorophytes</taxon>
        <taxon>Trebouxiophyceae</taxon>
        <taxon>Trebouxiophyceae incertae sedis</taxon>
        <taxon>Coccomyxaceae</taxon>
        <taxon>Coccomyxa</taxon>
    </lineage>
</organism>